<accession>A0A8E6B926</accession>
<dbReference type="SUPFAM" id="SSF82693">
    <property type="entry name" value="Multidrug efflux transporter AcrB pore domain, PN1, PN2, PC1 and PC2 subdomains"/>
    <property type="match status" value="3"/>
</dbReference>
<feature type="transmembrane region" description="Helical" evidence="8">
    <location>
        <begin position="12"/>
        <end position="34"/>
    </location>
</feature>
<evidence type="ECO:0000256" key="4">
    <source>
        <dbReference type="ARBA" id="ARBA00022519"/>
    </source>
</evidence>
<name>A0A8E6B926_9BACT</name>
<keyword evidence="10" id="KW-1185">Reference proteome</keyword>
<comment type="subcellular location">
    <subcellularLocation>
        <location evidence="1">Cell inner membrane</location>
        <topology evidence="1">Multi-pass membrane protein</topology>
    </subcellularLocation>
</comment>
<dbReference type="SUPFAM" id="SSF82866">
    <property type="entry name" value="Multidrug efflux transporter AcrB transmembrane domain"/>
    <property type="match status" value="2"/>
</dbReference>
<evidence type="ECO:0000256" key="6">
    <source>
        <dbReference type="ARBA" id="ARBA00022989"/>
    </source>
</evidence>
<dbReference type="InterPro" id="IPR001036">
    <property type="entry name" value="Acrflvin-R"/>
</dbReference>
<feature type="transmembrane region" description="Helical" evidence="8">
    <location>
        <begin position="523"/>
        <end position="550"/>
    </location>
</feature>
<feature type="transmembrane region" description="Helical" evidence="8">
    <location>
        <begin position="403"/>
        <end position="426"/>
    </location>
</feature>
<feature type="transmembrane region" description="Helical" evidence="8">
    <location>
        <begin position="570"/>
        <end position="595"/>
    </location>
</feature>
<evidence type="ECO:0000256" key="5">
    <source>
        <dbReference type="ARBA" id="ARBA00022692"/>
    </source>
</evidence>
<dbReference type="Pfam" id="PF00873">
    <property type="entry name" value="ACR_tran"/>
    <property type="match status" value="2"/>
</dbReference>
<dbReference type="FunFam" id="3.30.70.1430:FF:000001">
    <property type="entry name" value="Efflux pump membrane transporter"/>
    <property type="match status" value="1"/>
</dbReference>
<dbReference type="GO" id="GO:0005886">
    <property type="term" value="C:plasma membrane"/>
    <property type="evidence" value="ECO:0007669"/>
    <property type="project" value="UniProtKB-SubCell"/>
</dbReference>
<evidence type="ECO:0000256" key="2">
    <source>
        <dbReference type="ARBA" id="ARBA00022448"/>
    </source>
</evidence>
<evidence type="ECO:0000256" key="3">
    <source>
        <dbReference type="ARBA" id="ARBA00022475"/>
    </source>
</evidence>
<feature type="transmembrane region" description="Helical" evidence="8">
    <location>
        <begin position="1136"/>
        <end position="1158"/>
    </location>
</feature>
<dbReference type="EMBL" id="CP074694">
    <property type="protein sequence ID" value="QVL34138.1"/>
    <property type="molecule type" value="Genomic_DNA"/>
</dbReference>
<keyword evidence="7 8" id="KW-0472">Membrane</keyword>
<dbReference type="Proteomes" id="UP000676194">
    <property type="component" value="Chromosome"/>
</dbReference>
<keyword evidence="4" id="KW-0997">Cell inner membrane</keyword>
<proteinExistence type="predicted"/>
<evidence type="ECO:0000313" key="10">
    <source>
        <dbReference type="Proteomes" id="UP000676194"/>
    </source>
</evidence>
<dbReference type="FunFam" id="1.20.1640.10:FF:000001">
    <property type="entry name" value="Efflux pump membrane transporter"/>
    <property type="match status" value="1"/>
</dbReference>
<keyword evidence="3" id="KW-1003">Cell membrane</keyword>
<evidence type="ECO:0000256" key="7">
    <source>
        <dbReference type="ARBA" id="ARBA00023136"/>
    </source>
</evidence>
<dbReference type="AlphaFoldDB" id="A0A8E6B926"/>
<reference evidence="9" key="1">
    <citation type="submission" date="2021-05" db="EMBL/GenBank/DDBJ databases">
        <title>Complete genome sequence of the cellulolytic planctomycete Telmatocola sphagniphila SP2T and characterization of the first cellulase from planctomycetes.</title>
        <authorList>
            <person name="Rakitin A.L."/>
            <person name="Beletsky A.V."/>
            <person name="Naumoff D.G."/>
            <person name="Kulichevskaya I.S."/>
            <person name="Mardanov A.V."/>
            <person name="Ravin N.V."/>
            <person name="Dedysh S.N."/>
        </authorList>
    </citation>
    <scope>NUCLEOTIDE SEQUENCE</scope>
    <source>
        <strain evidence="9">SP2T</strain>
    </source>
</reference>
<feature type="transmembrane region" description="Helical" evidence="8">
    <location>
        <begin position="447"/>
        <end position="467"/>
    </location>
</feature>
<dbReference type="PRINTS" id="PR00702">
    <property type="entry name" value="ACRIFLAVINRP"/>
</dbReference>
<feature type="transmembrane region" description="Helical" evidence="8">
    <location>
        <begin position="350"/>
        <end position="369"/>
    </location>
</feature>
<feature type="transmembrane region" description="Helical" evidence="8">
    <location>
        <begin position="376"/>
        <end position="397"/>
    </location>
</feature>
<dbReference type="Gene3D" id="1.20.1640.10">
    <property type="entry name" value="Multidrug efflux transporter AcrB transmembrane domain"/>
    <property type="match status" value="2"/>
</dbReference>
<dbReference type="Gene3D" id="3.30.2090.10">
    <property type="entry name" value="Multidrug efflux transporter AcrB TolC docking domain, DN and DC subdomains"/>
    <property type="match status" value="2"/>
</dbReference>
<evidence type="ECO:0000256" key="8">
    <source>
        <dbReference type="SAM" id="Phobius"/>
    </source>
</evidence>
<dbReference type="PANTHER" id="PTHR32063:SF11">
    <property type="entry name" value="CATION OR DRUG EFFLUX SYSTEM PROTEIN"/>
    <property type="match status" value="1"/>
</dbReference>
<feature type="transmembrane region" description="Helical" evidence="8">
    <location>
        <begin position="1055"/>
        <end position="1076"/>
    </location>
</feature>
<keyword evidence="6 8" id="KW-1133">Transmembrane helix</keyword>
<evidence type="ECO:0000313" key="9">
    <source>
        <dbReference type="EMBL" id="QVL34138.1"/>
    </source>
</evidence>
<dbReference type="Gene3D" id="3.30.70.1320">
    <property type="entry name" value="Multidrug efflux transporter AcrB pore domain like"/>
    <property type="match status" value="1"/>
</dbReference>
<dbReference type="GO" id="GO:0042910">
    <property type="term" value="F:xenobiotic transmembrane transporter activity"/>
    <property type="evidence" value="ECO:0007669"/>
    <property type="project" value="TreeGrafter"/>
</dbReference>
<protein>
    <submittedName>
        <fullName evidence="9">Efflux RND transporter permease subunit</fullName>
    </submittedName>
</protein>
<organism evidence="9 10">
    <name type="scientific">Telmatocola sphagniphila</name>
    <dbReference type="NCBI Taxonomy" id="1123043"/>
    <lineage>
        <taxon>Bacteria</taxon>
        <taxon>Pseudomonadati</taxon>
        <taxon>Planctomycetota</taxon>
        <taxon>Planctomycetia</taxon>
        <taxon>Gemmatales</taxon>
        <taxon>Gemmataceae</taxon>
    </lineage>
</organism>
<gene>
    <name evidence="9" type="ORF">KIH39_09585</name>
</gene>
<dbReference type="Gene3D" id="3.30.70.1430">
    <property type="entry name" value="Multidrug efflux transporter AcrB pore domain"/>
    <property type="match status" value="2"/>
</dbReference>
<keyword evidence="2" id="KW-0813">Transport</keyword>
<keyword evidence="5 8" id="KW-0812">Transmembrane</keyword>
<feature type="transmembrane region" description="Helical" evidence="8">
    <location>
        <begin position="479"/>
        <end position="502"/>
    </location>
</feature>
<evidence type="ECO:0000256" key="1">
    <source>
        <dbReference type="ARBA" id="ARBA00004429"/>
    </source>
</evidence>
<feature type="transmembrane region" description="Helical" evidence="8">
    <location>
        <begin position="1104"/>
        <end position="1124"/>
    </location>
</feature>
<feature type="transmembrane region" description="Helical" evidence="8">
    <location>
        <begin position="1029"/>
        <end position="1049"/>
    </location>
</feature>
<dbReference type="KEGG" id="tsph:KIH39_09585"/>
<sequence>MLARFFIDRPVLAWVISLVIVMIGGISSALLPVAQYPLVTPPTVRVTATYAGANAQVVADTVAAPIEQQVVGVENMLYMNSASNNDGSYTLDVTFDLGTDINMAQVLLQNRVAIAQPVLPDVVKAVGVTVRKRSPDMLLIVNLYSDNDPKTGNPYYNNLYLSNYATINLVDRLTRVEGVGDVFSFGGQDYSLRIWLDANKMQSRSLTAGDVIAVLREQNIQVAAGQVGQPPISNGTRFDFQYSMSTKGRLAEPKDFEDIVVKTGADGAVTYLKDVARCELGAKNLDQNLTLDGRPSVGIAIFQLPGSNALDVADRIRLLMHEEEKKFPEGLRFGIVYDSTPFVRESIREVFHTLRDAVILVALVVLLFLQDWRSLMLPVIDVGVSLIGTFAVMKLMGFSLNNLTLFGLVLAIGIVVDDSIVVLENIERWLEKGLPVREATIRAMSEITGPIVAITLVLSSVLLPSAFLGGITGQFFRQFALTISASMLISAINAMTMTPARATSIFAGRKHGEGHGNDGKEALPWWSFCILGGVASIWFLTPSLGHFFGIASAEDLESLDALPGGVKATLWSWLGYVVLFIPGAIPGGIVGVAIIRPVNWFLGKFFKAFNSVFELGTRIYGKTVGWCLRLSVIMLLVYIGLIGLTGYGFTLLPQGFIPTQDKGRLILMVSLPDSASLERTKAVCKKIDKIVLETPGVANIINGAGRSFVLNAMSSNLASGFIPLKPFHERRGPGLNADGIASILRKRFREEIPEAKINVFGVPPVDGLGTAGGFKLMVQAAGDVDYGALQEQADHLAAQGNKMAHPGVEAILNPDYNPAIDPISKQYLGDPPAVIGALDSFRAKMPQLYVDVNRVKAKAMGVELTDVFDALQANMGSYYVNDFNKFGRTWQVNVQADSKFRMTAQDVRQLRIRNNRGDMVPMGSVAQVVEKPGPLQIVRYNMFPAAPINGAILPGISTGEIQAIMEQEAEGMPRQFSVDWTELSYLQKLSGTVREFRDLQNNPYSAFVLGTLLVFFVLAGLYESWSLPMAVILIVPMVLLSALFGVILAKMDLNIFVQVGFVVLAGLAAKNAILIVEFARDRQLQGVPAFDAAVEAATVRLRPILMTSFAFTLGVFPLVISHGAGAEMRRTLGTAVFSGMIGVTFFGIFLTPVFFYVIRRRFKPPLVQQ</sequence>
<feature type="transmembrane region" description="Helical" evidence="8">
    <location>
        <begin position="626"/>
        <end position="649"/>
    </location>
</feature>
<dbReference type="InterPro" id="IPR027463">
    <property type="entry name" value="AcrB_DN_DC_subdom"/>
</dbReference>
<dbReference type="Gene3D" id="3.30.70.1440">
    <property type="entry name" value="Multidrug efflux transporter AcrB pore domain"/>
    <property type="match status" value="1"/>
</dbReference>
<dbReference type="SUPFAM" id="SSF82714">
    <property type="entry name" value="Multidrug efflux transporter AcrB TolC docking domain, DN and DC subdomains"/>
    <property type="match status" value="2"/>
</dbReference>
<dbReference type="PANTHER" id="PTHR32063">
    <property type="match status" value="1"/>
</dbReference>
<dbReference type="RefSeq" id="WP_213499111.1">
    <property type="nucleotide sequence ID" value="NZ_CP074694.1"/>
</dbReference>
<feature type="transmembrane region" description="Helical" evidence="8">
    <location>
        <begin position="1004"/>
        <end position="1022"/>
    </location>
</feature>